<dbReference type="EC" id="3.1.26.4" evidence="2"/>
<reference evidence="6 7" key="1">
    <citation type="submission" date="2018-07" db="EMBL/GenBank/DDBJ databases">
        <title>A high quality draft genome assembly of the barn swallow (H. rustica rustica).</title>
        <authorList>
            <person name="Formenti G."/>
            <person name="Chiara M."/>
            <person name="Poveda L."/>
            <person name="Francoijs K.-J."/>
            <person name="Bonisoli-Alquati A."/>
            <person name="Canova L."/>
            <person name="Gianfranceschi L."/>
            <person name="Horner D.S."/>
            <person name="Saino N."/>
        </authorList>
    </citation>
    <scope>NUCLEOTIDE SEQUENCE [LARGE SCALE GENOMIC DNA]</scope>
    <source>
        <strain evidence="6">Chelidonia</strain>
        <tissue evidence="6">Blood</tissue>
    </source>
</reference>
<dbReference type="InterPro" id="IPR043502">
    <property type="entry name" value="DNA/RNA_pol_sf"/>
</dbReference>
<organism evidence="6 7">
    <name type="scientific">Hirundo rustica rustica</name>
    <dbReference type="NCBI Taxonomy" id="333673"/>
    <lineage>
        <taxon>Eukaryota</taxon>
        <taxon>Metazoa</taxon>
        <taxon>Chordata</taxon>
        <taxon>Craniata</taxon>
        <taxon>Vertebrata</taxon>
        <taxon>Euteleostomi</taxon>
        <taxon>Archelosauria</taxon>
        <taxon>Archosauria</taxon>
        <taxon>Dinosauria</taxon>
        <taxon>Saurischia</taxon>
        <taxon>Theropoda</taxon>
        <taxon>Coelurosauria</taxon>
        <taxon>Aves</taxon>
        <taxon>Neognathae</taxon>
        <taxon>Neoaves</taxon>
        <taxon>Telluraves</taxon>
        <taxon>Australaves</taxon>
        <taxon>Passeriformes</taxon>
        <taxon>Sylvioidea</taxon>
        <taxon>Hirundinidae</taxon>
        <taxon>Hirundo</taxon>
    </lineage>
</organism>
<feature type="coiled-coil region" evidence="3">
    <location>
        <begin position="55"/>
        <end position="86"/>
    </location>
</feature>
<evidence type="ECO:0000256" key="3">
    <source>
        <dbReference type="SAM" id="Coils"/>
    </source>
</evidence>
<gene>
    <name evidence="6" type="ORF">DUI87_01677</name>
</gene>
<dbReference type="STRING" id="333673.A0A3M0LA38"/>
<dbReference type="InterPro" id="IPR043128">
    <property type="entry name" value="Rev_trsase/Diguanyl_cyclase"/>
</dbReference>
<dbReference type="OrthoDB" id="9950135at2759"/>
<dbReference type="PROSITE" id="PS50878">
    <property type="entry name" value="RT_POL"/>
    <property type="match status" value="1"/>
</dbReference>
<dbReference type="SUPFAM" id="SSF56672">
    <property type="entry name" value="DNA/RNA polymerases"/>
    <property type="match status" value="1"/>
</dbReference>
<comment type="caution">
    <text evidence="6">The sequence shown here is derived from an EMBL/GenBank/DDBJ whole genome shotgun (WGS) entry which is preliminary data.</text>
</comment>
<evidence type="ECO:0000259" key="5">
    <source>
        <dbReference type="PROSITE" id="PS50878"/>
    </source>
</evidence>
<dbReference type="Proteomes" id="UP000269221">
    <property type="component" value="Unassembled WGS sequence"/>
</dbReference>
<sequence>MYTCDVAKTARLGPQEYSSALAIMKRDETEETVLDMAKKLRTYADAVHGPTHARIAALETQVRGLADKMEENHKKLKEDILQISAVQVRGSGTTRKRSLDREGKGIPRAKLWSFLRDCGENMKRWGGESTDAMTQRLHELLDGKTVRGSSSKKEAAPVTQGNKDNQAQRAPASSQRTICCRSSEGGRATSANATSTVHRRQYRTTQDAVIPIHKMIRELETQGVVSKTHSPFNSPIWPVRKSDGGWRLTVDYCALNEVTPPFSAAVPDMLELQYELESKAAKWYATIDIANAFFSIPLAAECRPQFAFTWRGVQYTWNRLPQGWKHSPTICHGLIQAALEKGEAPEHLQYIDDIIVWGNTAMEVFEKGEKIIQILLKAGFAIMKSKVKGPAREIQFLGVKWHDGRRQIPTEVINKITAMRPPTNKRETQAFLGAIGFWRMHIPEYSQIVSPLYLVTRKKNNFHWGPEKQQAFAQIKQEIAHAVALGPVRTGPDVKDVLYSAAGNNDLSWSLWQMGPGETRGRPLGFWSRSYRGSETNYTLTEKENLAAYEGVQAASEVVGTETQLLAPRLPVLGWMFCGRLGTGGRKISRCTGRQNPSLNS</sequence>
<keyword evidence="7" id="KW-1185">Reference proteome</keyword>
<evidence type="ECO:0000256" key="4">
    <source>
        <dbReference type="SAM" id="MobiDB-lite"/>
    </source>
</evidence>
<dbReference type="InterPro" id="IPR000477">
    <property type="entry name" value="RT_dom"/>
</dbReference>
<feature type="compositionally biased region" description="Polar residues" evidence="4">
    <location>
        <begin position="159"/>
        <end position="177"/>
    </location>
</feature>
<name>A0A3M0LA38_HIRRU</name>
<keyword evidence="3" id="KW-0175">Coiled coil</keyword>
<dbReference type="Gene3D" id="3.30.70.270">
    <property type="match status" value="2"/>
</dbReference>
<dbReference type="AlphaFoldDB" id="A0A3M0LA38"/>
<evidence type="ECO:0000313" key="7">
    <source>
        <dbReference type="Proteomes" id="UP000269221"/>
    </source>
</evidence>
<dbReference type="PANTHER" id="PTHR33064:SF29">
    <property type="entry name" value="PEPTIDASE A2 DOMAIN-CONTAINING PROTEIN-RELATED"/>
    <property type="match status" value="1"/>
</dbReference>
<dbReference type="Gene3D" id="3.10.10.10">
    <property type="entry name" value="HIV Type 1 Reverse Transcriptase, subunit A, domain 1"/>
    <property type="match status" value="1"/>
</dbReference>
<feature type="region of interest" description="Disordered" evidence="4">
    <location>
        <begin position="141"/>
        <end position="200"/>
    </location>
</feature>
<dbReference type="FunFam" id="3.30.70.270:FF:000020">
    <property type="entry name" value="Transposon Tf2-6 polyprotein-like Protein"/>
    <property type="match status" value="1"/>
</dbReference>
<comment type="similarity">
    <text evidence="1">Belongs to the beta type-B retroviral polymerase family. HERV class-II K(HML-2) pol subfamily.</text>
</comment>
<dbReference type="InterPro" id="IPR041577">
    <property type="entry name" value="RT_RNaseH_2"/>
</dbReference>
<evidence type="ECO:0000313" key="6">
    <source>
        <dbReference type="EMBL" id="RMC20824.1"/>
    </source>
</evidence>
<dbReference type="PANTHER" id="PTHR33064">
    <property type="entry name" value="POL PROTEIN"/>
    <property type="match status" value="1"/>
</dbReference>
<accession>A0A3M0LA38</accession>
<feature type="compositionally biased region" description="Basic and acidic residues" evidence="4">
    <location>
        <begin position="141"/>
        <end position="155"/>
    </location>
</feature>
<evidence type="ECO:0000256" key="2">
    <source>
        <dbReference type="ARBA" id="ARBA00012180"/>
    </source>
</evidence>
<dbReference type="InterPro" id="IPR051320">
    <property type="entry name" value="Viral_Replic_Matur_Polypro"/>
</dbReference>
<dbReference type="GO" id="GO:0004523">
    <property type="term" value="F:RNA-DNA hybrid ribonuclease activity"/>
    <property type="evidence" value="ECO:0007669"/>
    <property type="project" value="UniProtKB-EC"/>
</dbReference>
<dbReference type="EMBL" id="QRBI01000093">
    <property type="protein sequence ID" value="RMC20824.1"/>
    <property type="molecule type" value="Genomic_DNA"/>
</dbReference>
<feature type="domain" description="Reverse transcriptase" evidence="5">
    <location>
        <begin position="220"/>
        <end position="401"/>
    </location>
</feature>
<dbReference type="Pfam" id="PF00078">
    <property type="entry name" value="RVT_1"/>
    <property type="match status" value="1"/>
</dbReference>
<dbReference type="Pfam" id="PF17919">
    <property type="entry name" value="RT_RNaseH_2"/>
    <property type="match status" value="1"/>
</dbReference>
<evidence type="ECO:0000256" key="1">
    <source>
        <dbReference type="ARBA" id="ARBA00010879"/>
    </source>
</evidence>
<proteinExistence type="inferred from homology"/>
<protein>
    <recommendedName>
        <fullName evidence="2">ribonuclease H</fullName>
        <ecNumber evidence="2">3.1.26.4</ecNumber>
    </recommendedName>
</protein>